<sequence>MMVNMTPRQTNLTPRLTPSLLTDHMTPNGFSKRPLSMKGQRWKHVVVEEKRRKKKVCKCLRK</sequence>
<evidence type="ECO:0000256" key="1">
    <source>
        <dbReference type="SAM" id="MobiDB-lite"/>
    </source>
</evidence>
<proteinExistence type="predicted"/>
<dbReference type="AlphaFoldDB" id="A0A396H8Q2"/>
<name>A0A396H8Q2_MEDTR</name>
<evidence type="ECO:0000313" key="2">
    <source>
        <dbReference type="EMBL" id="RHN49108.1"/>
    </source>
</evidence>
<reference evidence="2" key="1">
    <citation type="journal article" date="2018" name="Nat. Plants">
        <title>Whole-genome landscape of Medicago truncatula symbiotic genes.</title>
        <authorList>
            <person name="Pecrix Y."/>
            <person name="Gamas P."/>
            <person name="Carrere S."/>
        </authorList>
    </citation>
    <scope>NUCLEOTIDE SEQUENCE</scope>
    <source>
        <tissue evidence="2">Leaves</tissue>
    </source>
</reference>
<feature type="region of interest" description="Disordered" evidence="1">
    <location>
        <begin position="1"/>
        <end position="38"/>
    </location>
</feature>
<dbReference type="EMBL" id="PSQE01000007">
    <property type="protein sequence ID" value="RHN49108.1"/>
    <property type="molecule type" value="Genomic_DNA"/>
</dbReference>
<dbReference type="Proteomes" id="UP000265566">
    <property type="component" value="Chromosome 7"/>
</dbReference>
<comment type="caution">
    <text evidence="2">The sequence shown here is derived from an EMBL/GenBank/DDBJ whole genome shotgun (WGS) entry which is preliminary data.</text>
</comment>
<gene>
    <name evidence="2" type="ORF">MtrunA17_Chr7g0270961</name>
</gene>
<organism evidence="2">
    <name type="scientific">Medicago truncatula</name>
    <name type="common">Barrel medic</name>
    <name type="synonym">Medicago tribuloides</name>
    <dbReference type="NCBI Taxonomy" id="3880"/>
    <lineage>
        <taxon>Eukaryota</taxon>
        <taxon>Viridiplantae</taxon>
        <taxon>Streptophyta</taxon>
        <taxon>Embryophyta</taxon>
        <taxon>Tracheophyta</taxon>
        <taxon>Spermatophyta</taxon>
        <taxon>Magnoliopsida</taxon>
        <taxon>eudicotyledons</taxon>
        <taxon>Gunneridae</taxon>
        <taxon>Pentapetalae</taxon>
        <taxon>rosids</taxon>
        <taxon>fabids</taxon>
        <taxon>Fabales</taxon>
        <taxon>Fabaceae</taxon>
        <taxon>Papilionoideae</taxon>
        <taxon>50 kb inversion clade</taxon>
        <taxon>NPAAA clade</taxon>
        <taxon>Hologalegina</taxon>
        <taxon>IRL clade</taxon>
        <taxon>Trifolieae</taxon>
        <taxon>Medicago</taxon>
    </lineage>
</organism>
<feature type="compositionally biased region" description="Polar residues" evidence="1">
    <location>
        <begin position="1"/>
        <end position="20"/>
    </location>
</feature>
<accession>A0A396H8Q2</accession>
<protein>
    <submittedName>
        <fullName evidence="2">Uncharacterized protein</fullName>
    </submittedName>
</protein>
<dbReference type="Gramene" id="rna43902">
    <property type="protein sequence ID" value="RHN49108.1"/>
    <property type="gene ID" value="gene43902"/>
</dbReference>